<dbReference type="CDD" id="cd06974">
    <property type="entry name" value="TerD_like"/>
    <property type="match status" value="1"/>
</dbReference>
<dbReference type="EMBL" id="CAJC01000112">
    <property type="protein sequence ID" value="CCI52710.1"/>
    <property type="molecule type" value="Genomic_DNA"/>
</dbReference>
<dbReference type="AlphaFoldDB" id="A0A077MA40"/>
<protein>
    <submittedName>
        <fullName evidence="3">Putative stress adaptation protein</fullName>
    </submittedName>
</protein>
<comment type="similarity">
    <text evidence="1">Belongs to the CAPAB/TerDEXZ family.</text>
</comment>
<dbReference type="RefSeq" id="WP_048543541.1">
    <property type="nucleotide sequence ID" value="NZ_HF571038.1"/>
</dbReference>
<dbReference type="Proteomes" id="UP000035720">
    <property type="component" value="Unassembled WGS sequence"/>
</dbReference>
<evidence type="ECO:0000256" key="1">
    <source>
        <dbReference type="ARBA" id="ARBA00008775"/>
    </source>
</evidence>
<dbReference type="InterPro" id="IPR003325">
    <property type="entry name" value="TerD"/>
</dbReference>
<gene>
    <name evidence="3" type="primary">yceE</name>
    <name evidence="3" type="ORF">BN13_20032</name>
</gene>
<dbReference type="PANTHER" id="PTHR32097">
    <property type="entry name" value="CAMP-BINDING PROTEIN 1-RELATED"/>
    <property type="match status" value="1"/>
</dbReference>
<proteinExistence type="inferred from homology"/>
<accession>A0A077MA40</accession>
<evidence type="ECO:0000259" key="2">
    <source>
        <dbReference type="Pfam" id="PF02342"/>
    </source>
</evidence>
<reference evidence="3 4" key="1">
    <citation type="journal article" date="2013" name="ISME J.">
        <title>A metabolic model for members of the genus Tetrasphaera involved in enhanced biological phosphorus removal.</title>
        <authorList>
            <person name="Kristiansen R."/>
            <person name="Nguyen H.T.T."/>
            <person name="Saunders A.M."/>
            <person name="Nielsen J.L."/>
            <person name="Wimmer R."/>
            <person name="Le V.Q."/>
            <person name="McIlroy S.J."/>
            <person name="Petrovski S."/>
            <person name="Seviour R.J."/>
            <person name="Calteau A."/>
            <person name="Nielsen K.L."/>
            <person name="Nielsen P.H."/>
        </authorList>
    </citation>
    <scope>NUCLEOTIDE SEQUENCE [LARGE SCALE GENOMIC DNA]</scope>
    <source>
        <strain evidence="3 4">Ben 74</strain>
    </source>
</reference>
<feature type="domain" description="TerD" evidence="2">
    <location>
        <begin position="1"/>
        <end position="183"/>
    </location>
</feature>
<dbReference type="PANTHER" id="PTHR32097:SF4">
    <property type="entry name" value="GENERAL STRESS PROTEIN 16U"/>
    <property type="match status" value="1"/>
</dbReference>
<comment type="caution">
    <text evidence="3">The sequence shown here is derived from an EMBL/GenBank/DDBJ whole genome shotgun (WGS) entry which is preliminary data.</text>
</comment>
<sequence>MAISLSKGGVISLAKESGPAPLDNVLVGLGWDPADTGAPFDLDASVFLTDSWSRCVTDSDFVFYGNKVHNSGAVTHCGDSMTGVGDGDDEQILMTLSKVPSAVVRLRVVVSIHEAASRGQHFGLVANAFIRIVNQSDNRELARFSLSQGATGQDCLIFAELERQEADWTFHAIGDFTPGGLGGALAAHGLVAG</sequence>
<dbReference type="OrthoDB" id="56224at2"/>
<dbReference type="InterPro" id="IPR051324">
    <property type="entry name" value="Stress/Tellurium_Resist"/>
</dbReference>
<dbReference type="Pfam" id="PF02342">
    <property type="entry name" value="TerD"/>
    <property type="match status" value="1"/>
</dbReference>
<name>A0A077MA40_9MICO</name>
<evidence type="ECO:0000313" key="4">
    <source>
        <dbReference type="Proteomes" id="UP000035720"/>
    </source>
</evidence>
<organism evidence="3 4">
    <name type="scientific">Nostocoides jenkinsii Ben 74</name>
    <dbReference type="NCBI Taxonomy" id="1193518"/>
    <lineage>
        <taxon>Bacteria</taxon>
        <taxon>Bacillati</taxon>
        <taxon>Actinomycetota</taxon>
        <taxon>Actinomycetes</taxon>
        <taxon>Micrococcales</taxon>
        <taxon>Intrasporangiaceae</taxon>
        <taxon>Nostocoides</taxon>
    </lineage>
</organism>
<dbReference type="Gene3D" id="2.60.60.30">
    <property type="entry name" value="sav2460 like domains"/>
    <property type="match status" value="1"/>
</dbReference>
<keyword evidence="4" id="KW-1185">Reference proteome</keyword>
<evidence type="ECO:0000313" key="3">
    <source>
        <dbReference type="EMBL" id="CCI52710.1"/>
    </source>
</evidence>
<dbReference type="STRING" id="1193518.BN13_20032"/>